<keyword evidence="3" id="KW-1185">Reference proteome</keyword>
<dbReference type="EMBL" id="KZ679257">
    <property type="protein sequence ID" value="PTB45384.1"/>
    <property type="molecule type" value="Genomic_DNA"/>
</dbReference>
<sequence length="134" mass="14890">MSFTPVPKTLVQAFFFFLFVFPFATPTVRRRRKAPERKTLCRTTKTGCCPRLQVFVYTPATTNQTNTRGQLPPRHSPASYVDLCNYLIQPLDTALRALVANVSKLGGDSGSEMERCPMLPGIDHNTVPQSAPST</sequence>
<name>A0A2T3ZKQ0_TRIA4</name>
<dbReference type="Proteomes" id="UP000240493">
    <property type="component" value="Unassembled WGS sequence"/>
</dbReference>
<dbReference type="AlphaFoldDB" id="A0A2T3ZKQ0"/>
<proteinExistence type="predicted"/>
<reference evidence="2 3" key="1">
    <citation type="submission" date="2016-07" db="EMBL/GenBank/DDBJ databases">
        <title>Multiple horizontal gene transfer events from other fungi enriched the ability of initially mycotrophic Trichoderma (Ascomycota) to feed on dead plant biomass.</title>
        <authorList>
            <consortium name="DOE Joint Genome Institute"/>
            <person name="Aerts A."/>
            <person name="Atanasova L."/>
            <person name="Chenthamara K."/>
            <person name="Zhang J."/>
            <person name="Grujic M."/>
            <person name="Henrissat B."/>
            <person name="Kuo A."/>
            <person name="Salamov A."/>
            <person name="Lipzen A."/>
            <person name="Labutti K."/>
            <person name="Barry K."/>
            <person name="Miao Y."/>
            <person name="Rahimi M.J."/>
            <person name="Shen Q."/>
            <person name="Grigoriev I.V."/>
            <person name="Kubicek C.P."/>
            <person name="Druzhinina I.S."/>
        </authorList>
    </citation>
    <scope>NUCLEOTIDE SEQUENCE [LARGE SCALE GENOMIC DNA]</scope>
    <source>
        <strain evidence="2 3">CBS 433.97</strain>
    </source>
</reference>
<organism evidence="2 3">
    <name type="scientific">Trichoderma asperellum (strain ATCC 204424 / CBS 433.97 / NBRC 101777)</name>
    <dbReference type="NCBI Taxonomy" id="1042311"/>
    <lineage>
        <taxon>Eukaryota</taxon>
        <taxon>Fungi</taxon>
        <taxon>Dikarya</taxon>
        <taxon>Ascomycota</taxon>
        <taxon>Pezizomycotina</taxon>
        <taxon>Sordariomycetes</taxon>
        <taxon>Hypocreomycetidae</taxon>
        <taxon>Hypocreales</taxon>
        <taxon>Hypocreaceae</taxon>
        <taxon>Trichoderma</taxon>
    </lineage>
</organism>
<feature type="region of interest" description="Disordered" evidence="1">
    <location>
        <begin position="110"/>
        <end position="134"/>
    </location>
</feature>
<protein>
    <submittedName>
        <fullName evidence="2">Uncharacterized protein</fullName>
    </submittedName>
</protein>
<evidence type="ECO:0000313" key="2">
    <source>
        <dbReference type="EMBL" id="PTB45384.1"/>
    </source>
</evidence>
<gene>
    <name evidence="2" type="ORF">M441DRAFT_65042</name>
</gene>
<evidence type="ECO:0000313" key="3">
    <source>
        <dbReference type="Proteomes" id="UP000240493"/>
    </source>
</evidence>
<accession>A0A2T3ZKQ0</accession>
<evidence type="ECO:0000256" key="1">
    <source>
        <dbReference type="SAM" id="MobiDB-lite"/>
    </source>
</evidence>